<dbReference type="Pfam" id="PF07332">
    <property type="entry name" value="Phage_holin_3_6"/>
    <property type="match status" value="1"/>
</dbReference>
<feature type="transmembrane region" description="Helical" evidence="1">
    <location>
        <begin position="30"/>
        <end position="59"/>
    </location>
</feature>
<dbReference type="InterPro" id="IPR009937">
    <property type="entry name" value="Phage_holin_3_6"/>
</dbReference>
<dbReference type="Proteomes" id="UP000035085">
    <property type="component" value="Plasmid pPV15"/>
</dbReference>
<name>A0ABM5T670_9BURK</name>
<protein>
    <recommendedName>
        <fullName evidence="5">Phage holin family protein</fullName>
    </recommendedName>
</protein>
<accession>A0ABM5T670</accession>
<evidence type="ECO:0000256" key="1">
    <source>
        <dbReference type="SAM" id="Phobius"/>
    </source>
</evidence>
<reference evidence="4" key="1">
    <citation type="submission" date="2015-02" db="EMBL/GenBank/DDBJ databases">
        <title>Complete Genome Sequencing of Pandoraea vervacti NS15 sp. nov.</title>
        <authorList>
            <person name="Chan K.-G."/>
        </authorList>
    </citation>
    <scope>NUCLEOTIDE SEQUENCE [LARGE SCALE GENOMIC DNA]</scope>
    <source>
        <strain evidence="4">NS15</strain>
        <plasmid evidence="4">pPV15</plasmid>
    </source>
</reference>
<keyword evidence="1" id="KW-0472">Membrane</keyword>
<proteinExistence type="predicted"/>
<keyword evidence="1" id="KW-1133">Transmembrane helix</keyword>
<evidence type="ECO:0008006" key="5">
    <source>
        <dbReference type="Google" id="ProtNLM"/>
    </source>
</evidence>
<keyword evidence="4" id="KW-1185">Reference proteome</keyword>
<sequence>MRHLAGALLEIFQSRLELIGIELSEEKERLVGVAFLGLAAMLFGVLALMSLTALMIVVFWDTYRLPAVTGIVIVYFLLAGWCATRARDILREAPLPFGATLTEFKKDRNALRAD</sequence>
<dbReference type="EMBL" id="CP010898">
    <property type="protein sequence ID" value="AJP60156.1"/>
    <property type="molecule type" value="Genomic_DNA"/>
</dbReference>
<dbReference type="EMBL" id="CP010898">
    <property type="protein sequence ID" value="AJP60170.1"/>
    <property type="molecule type" value="Genomic_DNA"/>
</dbReference>
<keyword evidence="1" id="KW-0812">Transmembrane</keyword>
<organism evidence="2 4">
    <name type="scientific">Pandoraea vervacti</name>
    <dbReference type="NCBI Taxonomy" id="656178"/>
    <lineage>
        <taxon>Bacteria</taxon>
        <taxon>Pseudomonadati</taxon>
        <taxon>Pseudomonadota</taxon>
        <taxon>Betaproteobacteria</taxon>
        <taxon>Burkholderiales</taxon>
        <taxon>Burkholderiaceae</taxon>
        <taxon>Pandoraea</taxon>
    </lineage>
</organism>
<evidence type="ECO:0000313" key="2">
    <source>
        <dbReference type="EMBL" id="AJP60156.1"/>
    </source>
</evidence>
<gene>
    <name evidence="2" type="ORF">UC34_24940</name>
    <name evidence="3" type="ORF">UC34_25040</name>
</gene>
<geneLocation type="plasmid" evidence="2 4">
    <name>pPV15</name>
</geneLocation>
<reference evidence="2" key="2">
    <citation type="submission" date="2016-11" db="EMBL/GenBank/DDBJ databases">
        <title>Complete Genome Sequencing of Pandoraea vervacti NS15 sp. nov.</title>
        <authorList>
            <person name="Chan K.-G."/>
        </authorList>
    </citation>
    <scope>NUCLEOTIDE SEQUENCE</scope>
    <source>
        <strain evidence="2">NS15</strain>
        <plasmid evidence="2">pPV15</plasmid>
    </source>
</reference>
<evidence type="ECO:0000313" key="4">
    <source>
        <dbReference type="Proteomes" id="UP000035085"/>
    </source>
</evidence>
<keyword evidence="2" id="KW-0614">Plasmid</keyword>
<evidence type="ECO:0000313" key="3">
    <source>
        <dbReference type="EMBL" id="AJP60170.1"/>
    </source>
</evidence>
<dbReference type="RefSeq" id="WP_044458695.1">
    <property type="nucleotide sequence ID" value="NZ_CP010898.2"/>
</dbReference>
<feature type="transmembrane region" description="Helical" evidence="1">
    <location>
        <begin position="65"/>
        <end position="83"/>
    </location>
</feature>